<feature type="domain" description="Nicastrin small lobe" evidence="12">
    <location>
        <begin position="38"/>
        <end position="211"/>
    </location>
</feature>
<keyword evidence="4 10" id="KW-0812">Transmembrane</keyword>
<dbReference type="OrthoDB" id="10265862at2759"/>
<comment type="subcellular location">
    <subcellularLocation>
        <location evidence="1">Membrane</location>
        <topology evidence="1">Single-pass type I membrane protein</topology>
    </subcellularLocation>
</comment>
<proteinExistence type="inferred from homology"/>
<dbReference type="PANTHER" id="PTHR21092">
    <property type="entry name" value="NICASTRIN"/>
    <property type="match status" value="1"/>
</dbReference>
<dbReference type="InterPro" id="IPR041084">
    <property type="entry name" value="Ncstrn_small"/>
</dbReference>
<keyword evidence="9" id="KW-0325">Glycoprotein</keyword>
<dbReference type="PANTHER" id="PTHR21092:SF0">
    <property type="entry name" value="NICASTRIN"/>
    <property type="match status" value="1"/>
</dbReference>
<dbReference type="Pfam" id="PF18266">
    <property type="entry name" value="Ncstrn_small"/>
    <property type="match status" value="1"/>
</dbReference>
<comment type="similarity">
    <text evidence="2">Belongs to the nicastrin family.</text>
</comment>
<evidence type="ECO:0000256" key="1">
    <source>
        <dbReference type="ARBA" id="ARBA00004479"/>
    </source>
</evidence>
<organism evidence="13 14">
    <name type="scientific">Chytriomyces confervae</name>
    <dbReference type="NCBI Taxonomy" id="246404"/>
    <lineage>
        <taxon>Eukaryota</taxon>
        <taxon>Fungi</taxon>
        <taxon>Fungi incertae sedis</taxon>
        <taxon>Chytridiomycota</taxon>
        <taxon>Chytridiomycota incertae sedis</taxon>
        <taxon>Chytridiomycetes</taxon>
        <taxon>Chytridiales</taxon>
        <taxon>Chytriomycetaceae</taxon>
        <taxon>Chytriomyces</taxon>
    </lineage>
</organism>
<keyword evidence="8 10" id="KW-0472">Membrane</keyword>
<evidence type="ECO:0000256" key="11">
    <source>
        <dbReference type="SAM" id="SignalP"/>
    </source>
</evidence>
<accession>A0A507FPH1</accession>
<evidence type="ECO:0000256" key="4">
    <source>
        <dbReference type="ARBA" id="ARBA00022692"/>
    </source>
</evidence>
<dbReference type="EMBL" id="QEAP01000005">
    <property type="protein sequence ID" value="TPX78331.1"/>
    <property type="molecule type" value="Genomic_DNA"/>
</dbReference>
<reference evidence="13 14" key="1">
    <citation type="journal article" date="2019" name="Sci. Rep.">
        <title>Comparative genomics of chytrid fungi reveal insights into the obligate biotrophic and pathogenic lifestyle of Synchytrium endobioticum.</title>
        <authorList>
            <person name="van de Vossenberg B.T.L.H."/>
            <person name="Warris S."/>
            <person name="Nguyen H.D.T."/>
            <person name="van Gent-Pelzer M.P.E."/>
            <person name="Joly D.L."/>
            <person name="van de Geest H.C."/>
            <person name="Bonants P.J.M."/>
            <person name="Smith D.S."/>
            <person name="Levesque C.A."/>
            <person name="van der Lee T.A.J."/>
        </authorList>
    </citation>
    <scope>NUCLEOTIDE SEQUENCE [LARGE SCALE GENOMIC DNA]</scope>
    <source>
        <strain evidence="13 14">CBS 675.73</strain>
    </source>
</reference>
<feature type="signal peptide" evidence="11">
    <location>
        <begin position="1"/>
        <end position="19"/>
    </location>
</feature>
<evidence type="ECO:0000256" key="10">
    <source>
        <dbReference type="SAM" id="Phobius"/>
    </source>
</evidence>
<evidence type="ECO:0000256" key="2">
    <source>
        <dbReference type="ARBA" id="ARBA00007717"/>
    </source>
</evidence>
<feature type="transmembrane region" description="Helical" evidence="10">
    <location>
        <begin position="673"/>
        <end position="693"/>
    </location>
</feature>
<keyword evidence="14" id="KW-1185">Reference proteome</keyword>
<dbReference type="GO" id="GO:0016485">
    <property type="term" value="P:protein processing"/>
    <property type="evidence" value="ECO:0007669"/>
    <property type="project" value="InterPro"/>
</dbReference>
<evidence type="ECO:0000313" key="14">
    <source>
        <dbReference type="Proteomes" id="UP000320333"/>
    </source>
</evidence>
<evidence type="ECO:0000256" key="5">
    <source>
        <dbReference type="ARBA" id="ARBA00022729"/>
    </source>
</evidence>
<dbReference type="GO" id="GO:0005886">
    <property type="term" value="C:plasma membrane"/>
    <property type="evidence" value="ECO:0007669"/>
    <property type="project" value="TreeGrafter"/>
</dbReference>
<evidence type="ECO:0000256" key="3">
    <source>
        <dbReference type="ARBA" id="ARBA00015303"/>
    </source>
</evidence>
<dbReference type="Gene3D" id="3.40.630.10">
    <property type="entry name" value="Zn peptidases"/>
    <property type="match status" value="1"/>
</dbReference>
<evidence type="ECO:0000259" key="12">
    <source>
        <dbReference type="Pfam" id="PF18266"/>
    </source>
</evidence>
<evidence type="ECO:0000256" key="8">
    <source>
        <dbReference type="ARBA" id="ARBA00023136"/>
    </source>
</evidence>
<evidence type="ECO:0000313" key="13">
    <source>
        <dbReference type="EMBL" id="TPX78331.1"/>
    </source>
</evidence>
<dbReference type="AlphaFoldDB" id="A0A507FPH1"/>
<dbReference type="Pfam" id="PF05450">
    <property type="entry name" value="Nicastrin"/>
    <property type="match status" value="1"/>
</dbReference>
<keyword evidence="7 10" id="KW-1133">Transmembrane helix</keyword>
<feature type="chain" id="PRO_5021314230" description="Nicastrin" evidence="11">
    <location>
        <begin position="20"/>
        <end position="702"/>
    </location>
</feature>
<dbReference type="InterPro" id="IPR008710">
    <property type="entry name" value="Nicastrin"/>
</dbReference>
<gene>
    <name evidence="13" type="ORF">CcCBS67573_g00397</name>
</gene>
<keyword evidence="5 11" id="KW-0732">Signal</keyword>
<keyword evidence="6" id="KW-0914">Notch signaling pathway</keyword>
<comment type="caution">
    <text evidence="13">The sequence shown here is derived from an EMBL/GenBank/DDBJ whole genome shotgun (WGS) entry which is preliminary data.</text>
</comment>
<evidence type="ECO:0000256" key="9">
    <source>
        <dbReference type="ARBA" id="ARBA00023180"/>
    </source>
</evidence>
<dbReference type="Proteomes" id="UP000320333">
    <property type="component" value="Unassembled WGS sequence"/>
</dbReference>
<protein>
    <recommendedName>
        <fullName evidence="3">Nicastrin</fullName>
    </recommendedName>
</protein>
<evidence type="ECO:0000256" key="7">
    <source>
        <dbReference type="ARBA" id="ARBA00022989"/>
    </source>
</evidence>
<dbReference type="SUPFAM" id="SSF53187">
    <property type="entry name" value="Zn-dependent exopeptidases"/>
    <property type="match status" value="1"/>
</dbReference>
<evidence type="ECO:0000256" key="6">
    <source>
        <dbReference type="ARBA" id="ARBA00022976"/>
    </source>
</evidence>
<name>A0A507FPH1_9FUNG</name>
<dbReference type="STRING" id="246404.A0A507FPH1"/>
<sequence length="702" mass="75774">MTPLLLVLQLLVVLLSVQAQNTYIVGGIYQQLQAYGSVRMLNATGFNGPSSDSSAIGVVYRVADNTDLDAFIAFTPPFVRFTVVLSFAMFTPSVLESLRNSNKLAGVIVVQQLDPAFAAPTSDSPDAAFPQFQHSLYANDSSPPYAWNPKVGNGIMYKAFDFPIFVMPKNPNDLTWQQTVGTLLKTADYNVERKYQTYPLYAIELNQFMFASHDASVCLRRGWCYPAGATSIWSTFSQNLTQNNDRKLVVVTAQADANGFFQDFTNAAATTVSGYVTLLAAAQALSENQKAVAALPSDILFTLFSSESFGFAGSQRFVNDISAPFTCKQEPKSINDSSASCGYPGAQCQNPCHISTDFKDIAFDRIKAIVEVNQVSGLGLAPNVLDAGNVNMYLHVDDASDQATLDLVKLFTESGGNGTVKVGGVSAKGDVNVKFNPAFSGTNRKLPPSSAMSFLAKKKIPAVVIGDYQSSFTNPYYNSIYDDGSQMTPAHYAAMCGVATQTARSVFQSAGGSATDAAQFSANCTLVADLFKCFTSNLTCSLFHSIYTGASVPYENQYPGFFDHSVAFTSTPAFMMYNFLANYTAYKRSAYGSCDSSQRRPSCGSPNEICVANVCVASKASTHAAYGSGIEMDYGSNKYVVVNAAKGTWVQSSFNSSNIRIRTFLVTSPQYQGMQVGVGIALTLVVTAATYYVQKFVDTKFK</sequence>